<dbReference type="Proteomes" id="UP000077177">
    <property type="component" value="Chromosome"/>
</dbReference>
<evidence type="ECO:0000256" key="2">
    <source>
        <dbReference type="ARBA" id="ARBA00023015"/>
    </source>
</evidence>
<sequence>MSAYATHTDEELVRLIKTGDTAAFTEAYNRYWEQLLALGYYYTHQKQAAEDIVHEVFTSLWARRTELPIQSLKAYLATAVKFSVFKTIARDKRRRELQQGMNIPEHTTDVEEKLDARFLQDYLNGVVEQLPDKARLVFTYSRAEELSVKEIATKMDLSPKAVEYHMTKALRALKEAVKKIKFFFV</sequence>
<protein>
    <submittedName>
        <fullName evidence="7">RNA polymerase sigma-70 factor</fullName>
    </submittedName>
</protein>
<keyword evidence="8" id="KW-1185">Reference proteome</keyword>
<dbReference type="PANTHER" id="PTHR43133:SF46">
    <property type="entry name" value="RNA POLYMERASE SIGMA-70 FACTOR ECF SUBFAMILY"/>
    <property type="match status" value="1"/>
</dbReference>
<name>A0A172U2X2_9BACT</name>
<evidence type="ECO:0000313" key="8">
    <source>
        <dbReference type="Proteomes" id="UP000077177"/>
    </source>
</evidence>
<dbReference type="SUPFAM" id="SSF88659">
    <property type="entry name" value="Sigma3 and sigma4 domains of RNA polymerase sigma factors"/>
    <property type="match status" value="1"/>
</dbReference>
<reference evidence="7 8" key="2">
    <citation type="journal article" date="2016" name="Int. J. Syst. Evol. Microbiol.">
        <title>Flavisolibacter tropicus sp. nov., isolated from tropical soil.</title>
        <authorList>
            <person name="Lee J.J."/>
            <person name="Kang M.S."/>
            <person name="Kim G.S."/>
            <person name="Lee C.S."/>
            <person name="Lim S."/>
            <person name="Lee J."/>
            <person name="Roh S.H."/>
            <person name="Kang H."/>
            <person name="Ha J.M."/>
            <person name="Bae S."/>
            <person name="Jung H.Y."/>
            <person name="Kim M.K."/>
        </authorList>
    </citation>
    <scope>NUCLEOTIDE SEQUENCE [LARGE SCALE GENOMIC DNA]</scope>
    <source>
        <strain evidence="7 8">LCS9</strain>
    </source>
</reference>
<dbReference type="RefSeq" id="WP_066409961.1">
    <property type="nucleotide sequence ID" value="NZ_CP011390.1"/>
</dbReference>
<feature type="domain" description="RNA polymerase sigma factor 70 region 4 type 2" evidence="6">
    <location>
        <begin position="126"/>
        <end position="173"/>
    </location>
</feature>
<comment type="similarity">
    <text evidence="1">Belongs to the sigma-70 factor family. ECF subfamily.</text>
</comment>
<proteinExistence type="inferred from homology"/>
<dbReference type="InterPro" id="IPR036388">
    <property type="entry name" value="WH-like_DNA-bd_sf"/>
</dbReference>
<dbReference type="GO" id="GO:0016987">
    <property type="term" value="F:sigma factor activity"/>
    <property type="evidence" value="ECO:0007669"/>
    <property type="project" value="UniProtKB-KW"/>
</dbReference>
<evidence type="ECO:0000313" key="7">
    <source>
        <dbReference type="EMBL" id="ANE53582.1"/>
    </source>
</evidence>
<evidence type="ECO:0000256" key="1">
    <source>
        <dbReference type="ARBA" id="ARBA00010641"/>
    </source>
</evidence>
<keyword evidence="3" id="KW-0731">Sigma factor</keyword>
<dbReference type="OrthoDB" id="1097528at2"/>
<dbReference type="Pfam" id="PF08281">
    <property type="entry name" value="Sigma70_r4_2"/>
    <property type="match status" value="1"/>
</dbReference>
<dbReference type="NCBIfam" id="TIGR02937">
    <property type="entry name" value="sigma70-ECF"/>
    <property type="match status" value="1"/>
</dbReference>
<reference evidence="8" key="1">
    <citation type="submission" date="2015-01" db="EMBL/GenBank/DDBJ databases">
        <title>Flavisolibacter sp./LCS9/ whole genome sequencing.</title>
        <authorList>
            <person name="Kim M.K."/>
            <person name="Srinivasan S."/>
            <person name="Lee J.-J."/>
        </authorList>
    </citation>
    <scope>NUCLEOTIDE SEQUENCE [LARGE SCALE GENOMIC DNA]</scope>
    <source>
        <strain evidence="8">LCS9</strain>
    </source>
</reference>
<evidence type="ECO:0000259" key="5">
    <source>
        <dbReference type="Pfam" id="PF04542"/>
    </source>
</evidence>
<keyword evidence="2" id="KW-0805">Transcription regulation</keyword>
<dbReference type="EMBL" id="CP011390">
    <property type="protein sequence ID" value="ANE53582.1"/>
    <property type="molecule type" value="Genomic_DNA"/>
</dbReference>
<organism evidence="7 8">
    <name type="scientific">Flavisolibacter tropicus</name>
    <dbReference type="NCBI Taxonomy" id="1492898"/>
    <lineage>
        <taxon>Bacteria</taxon>
        <taxon>Pseudomonadati</taxon>
        <taxon>Bacteroidota</taxon>
        <taxon>Chitinophagia</taxon>
        <taxon>Chitinophagales</taxon>
        <taxon>Chitinophagaceae</taxon>
        <taxon>Flavisolibacter</taxon>
    </lineage>
</organism>
<dbReference type="Gene3D" id="1.10.10.10">
    <property type="entry name" value="Winged helix-like DNA-binding domain superfamily/Winged helix DNA-binding domain"/>
    <property type="match status" value="1"/>
</dbReference>
<dbReference type="PATRIC" id="fig|1492898.3.peg.3939"/>
<dbReference type="InterPro" id="IPR039425">
    <property type="entry name" value="RNA_pol_sigma-70-like"/>
</dbReference>
<dbReference type="InterPro" id="IPR014284">
    <property type="entry name" value="RNA_pol_sigma-70_dom"/>
</dbReference>
<dbReference type="STRING" id="1492898.SY85_18120"/>
<dbReference type="GO" id="GO:0003677">
    <property type="term" value="F:DNA binding"/>
    <property type="evidence" value="ECO:0007669"/>
    <property type="project" value="InterPro"/>
</dbReference>
<dbReference type="InterPro" id="IPR013249">
    <property type="entry name" value="RNA_pol_sigma70_r4_t2"/>
</dbReference>
<dbReference type="PANTHER" id="PTHR43133">
    <property type="entry name" value="RNA POLYMERASE ECF-TYPE SIGMA FACTO"/>
    <property type="match status" value="1"/>
</dbReference>
<dbReference type="Gene3D" id="1.10.1740.10">
    <property type="match status" value="1"/>
</dbReference>
<accession>A0A172U2X2</accession>
<dbReference type="AlphaFoldDB" id="A0A172U2X2"/>
<dbReference type="GO" id="GO:0006352">
    <property type="term" value="P:DNA-templated transcription initiation"/>
    <property type="evidence" value="ECO:0007669"/>
    <property type="project" value="InterPro"/>
</dbReference>
<dbReference type="KEGG" id="fla:SY85_18120"/>
<evidence type="ECO:0000259" key="6">
    <source>
        <dbReference type="Pfam" id="PF08281"/>
    </source>
</evidence>
<dbReference type="SUPFAM" id="SSF88946">
    <property type="entry name" value="Sigma2 domain of RNA polymerase sigma factors"/>
    <property type="match status" value="1"/>
</dbReference>
<dbReference type="InterPro" id="IPR013324">
    <property type="entry name" value="RNA_pol_sigma_r3/r4-like"/>
</dbReference>
<dbReference type="InterPro" id="IPR007627">
    <property type="entry name" value="RNA_pol_sigma70_r2"/>
</dbReference>
<gene>
    <name evidence="7" type="ORF">SY85_18120</name>
</gene>
<keyword evidence="4" id="KW-0804">Transcription</keyword>
<dbReference type="InterPro" id="IPR013325">
    <property type="entry name" value="RNA_pol_sigma_r2"/>
</dbReference>
<dbReference type="InterPro" id="IPR014327">
    <property type="entry name" value="RNA_pol_sigma70_bacteroid"/>
</dbReference>
<dbReference type="Pfam" id="PF04542">
    <property type="entry name" value="Sigma70_r2"/>
    <property type="match status" value="1"/>
</dbReference>
<evidence type="ECO:0000256" key="3">
    <source>
        <dbReference type="ARBA" id="ARBA00023082"/>
    </source>
</evidence>
<feature type="domain" description="RNA polymerase sigma-70 region 2" evidence="5">
    <location>
        <begin position="28"/>
        <end position="93"/>
    </location>
</feature>
<evidence type="ECO:0000256" key="4">
    <source>
        <dbReference type="ARBA" id="ARBA00023163"/>
    </source>
</evidence>
<dbReference type="NCBIfam" id="TIGR02985">
    <property type="entry name" value="Sig70_bacteroi1"/>
    <property type="match status" value="1"/>
</dbReference>